<reference evidence="1" key="2">
    <citation type="submission" date="2020-06" db="EMBL/GenBank/DDBJ databases">
        <authorList>
            <person name="Sheffer M."/>
        </authorList>
    </citation>
    <scope>NUCLEOTIDE SEQUENCE</scope>
</reference>
<proteinExistence type="predicted"/>
<name>A0A8T0E9Y6_ARGBR</name>
<dbReference type="AlphaFoldDB" id="A0A8T0E9Y6"/>
<gene>
    <name evidence="1" type="ORF">HNY73_021043</name>
</gene>
<organism evidence="1 2">
    <name type="scientific">Argiope bruennichi</name>
    <name type="common">Wasp spider</name>
    <name type="synonym">Aranea bruennichi</name>
    <dbReference type="NCBI Taxonomy" id="94029"/>
    <lineage>
        <taxon>Eukaryota</taxon>
        <taxon>Metazoa</taxon>
        <taxon>Ecdysozoa</taxon>
        <taxon>Arthropoda</taxon>
        <taxon>Chelicerata</taxon>
        <taxon>Arachnida</taxon>
        <taxon>Araneae</taxon>
        <taxon>Araneomorphae</taxon>
        <taxon>Entelegynae</taxon>
        <taxon>Araneoidea</taxon>
        <taxon>Araneidae</taxon>
        <taxon>Argiope</taxon>
    </lineage>
</organism>
<dbReference type="Proteomes" id="UP000807504">
    <property type="component" value="Unassembled WGS sequence"/>
</dbReference>
<evidence type="ECO:0000313" key="2">
    <source>
        <dbReference type="Proteomes" id="UP000807504"/>
    </source>
</evidence>
<dbReference type="EMBL" id="JABXBU010002230">
    <property type="protein sequence ID" value="KAF8768197.1"/>
    <property type="molecule type" value="Genomic_DNA"/>
</dbReference>
<comment type="caution">
    <text evidence="1">The sequence shown here is derived from an EMBL/GenBank/DDBJ whole genome shotgun (WGS) entry which is preliminary data.</text>
</comment>
<evidence type="ECO:0000313" key="1">
    <source>
        <dbReference type="EMBL" id="KAF8768197.1"/>
    </source>
</evidence>
<accession>A0A8T0E9Y6</accession>
<reference evidence="1" key="1">
    <citation type="journal article" date="2020" name="bioRxiv">
        <title>Chromosome-level reference genome of the European wasp spider Argiope bruennichi: a resource for studies on range expansion and evolutionary adaptation.</title>
        <authorList>
            <person name="Sheffer M.M."/>
            <person name="Hoppe A."/>
            <person name="Krehenwinkel H."/>
            <person name="Uhl G."/>
            <person name="Kuss A.W."/>
            <person name="Jensen L."/>
            <person name="Jensen C."/>
            <person name="Gillespie R.G."/>
            <person name="Hoff K.J."/>
            <person name="Prost S."/>
        </authorList>
    </citation>
    <scope>NUCLEOTIDE SEQUENCE</scope>
</reference>
<protein>
    <submittedName>
        <fullName evidence="1">Uncharacterized protein</fullName>
    </submittedName>
</protein>
<sequence length="110" mass="12523">MDELNKRYIGCQTAMDHEPFNAKIDTATSMDEAILQPDEGAFDSYSSIDEAAALHQPESTATKININPFTNPFFDFMIFDNPLAHLDATEQDEMTICAEWILKHQSFFKK</sequence>
<keyword evidence="2" id="KW-1185">Reference proteome</keyword>